<dbReference type="SUPFAM" id="SSF54518">
    <property type="entry name" value="Tubby C-terminal domain-like"/>
    <property type="match status" value="1"/>
</dbReference>
<evidence type="ECO:0000313" key="2">
    <source>
        <dbReference type="EMBL" id="KAH7299616.1"/>
    </source>
</evidence>
<organism evidence="2 3">
    <name type="scientific">Ceratopteris richardii</name>
    <name type="common">Triangle waterfern</name>
    <dbReference type="NCBI Taxonomy" id="49495"/>
    <lineage>
        <taxon>Eukaryota</taxon>
        <taxon>Viridiplantae</taxon>
        <taxon>Streptophyta</taxon>
        <taxon>Embryophyta</taxon>
        <taxon>Tracheophyta</taxon>
        <taxon>Polypodiopsida</taxon>
        <taxon>Polypodiidae</taxon>
        <taxon>Polypodiales</taxon>
        <taxon>Pteridineae</taxon>
        <taxon>Pteridaceae</taxon>
        <taxon>Parkerioideae</taxon>
        <taxon>Ceratopteris</taxon>
    </lineage>
</organism>
<reference evidence="2" key="1">
    <citation type="submission" date="2021-08" db="EMBL/GenBank/DDBJ databases">
        <title>WGS assembly of Ceratopteris richardii.</title>
        <authorList>
            <person name="Marchant D.B."/>
            <person name="Chen G."/>
            <person name="Jenkins J."/>
            <person name="Shu S."/>
            <person name="Leebens-Mack J."/>
            <person name="Grimwood J."/>
            <person name="Schmutz J."/>
            <person name="Soltis P."/>
            <person name="Soltis D."/>
            <person name="Chen Z.-H."/>
        </authorList>
    </citation>
    <scope>NUCLEOTIDE SEQUENCE</scope>
    <source>
        <strain evidence="2">Whitten #5841</strain>
        <tissue evidence="2">Leaf</tissue>
    </source>
</reference>
<name>A0A8T2RT30_CERRI</name>
<dbReference type="AlphaFoldDB" id="A0A8T2RT30"/>
<dbReference type="EMBL" id="CM035429">
    <property type="protein sequence ID" value="KAH7299616.1"/>
    <property type="molecule type" value="Genomic_DNA"/>
</dbReference>
<dbReference type="InterPro" id="IPR025659">
    <property type="entry name" value="Tubby-like_C"/>
</dbReference>
<dbReference type="OMA" id="LEMKGNW"/>
<evidence type="ECO:0000313" key="3">
    <source>
        <dbReference type="Proteomes" id="UP000825935"/>
    </source>
</evidence>
<proteinExistence type="inferred from homology"/>
<dbReference type="OrthoDB" id="97518at2759"/>
<accession>A0A8T2RT30</accession>
<dbReference type="InterPro" id="IPR038595">
    <property type="entry name" value="LOR_sf"/>
</dbReference>
<dbReference type="PANTHER" id="PTHR31087">
    <property type="match status" value="1"/>
</dbReference>
<dbReference type="Gene3D" id="2.40.160.200">
    <property type="entry name" value="LURP1-related"/>
    <property type="match status" value="1"/>
</dbReference>
<dbReference type="Proteomes" id="UP000825935">
    <property type="component" value="Chromosome 24"/>
</dbReference>
<dbReference type="InterPro" id="IPR007612">
    <property type="entry name" value="LOR"/>
</dbReference>
<gene>
    <name evidence="2" type="ORF">KP509_24G020900</name>
</gene>
<dbReference type="PANTHER" id="PTHR31087:SF161">
    <property type="entry name" value="TUBBY C 2 FAMILY PROTEIN"/>
    <property type="match status" value="1"/>
</dbReference>
<protein>
    <submittedName>
        <fullName evidence="2">Uncharacterized protein</fullName>
    </submittedName>
</protein>
<comment type="similarity">
    <text evidence="1">Belongs to the LOR family.</text>
</comment>
<evidence type="ECO:0000256" key="1">
    <source>
        <dbReference type="ARBA" id="ARBA00005437"/>
    </source>
</evidence>
<comment type="caution">
    <text evidence="2">The sequence shown here is derived from an EMBL/GenBank/DDBJ whole genome shotgun (WGS) entry which is preliminary data.</text>
</comment>
<sequence>MHFHIFPEHYKADVPVELTVSQKAMSLSGESYKITNADGDVVFKMDGHWLSIRDKCVLENHHGHSILVARKKLRSMHERWEVAKGEHFDDDKLLFSVKKSSVVQFKTHLEVFLKENESEETPDFEVKGNFFEREAQIFHKDQLIAEVKRKYSVGNVLLDKHTFCVVIHPNVDQAFVVALVIIMDRIHED</sequence>
<keyword evidence="3" id="KW-1185">Reference proteome</keyword>
<dbReference type="Pfam" id="PF04525">
    <property type="entry name" value="LOR"/>
    <property type="match status" value="1"/>
</dbReference>